<evidence type="ECO:0000313" key="2">
    <source>
        <dbReference type="Proteomes" id="UP000276133"/>
    </source>
</evidence>
<keyword evidence="2" id="KW-1185">Reference proteome</keyword>
<organism evidence="1 2">
    <name type="scientific">Brachionus plicatilis</name>
    <name type="common">Marine rotifer</name>
    <name type="synonym">Brachionus muelleri</name>
    <dbReference type="NCBI Taxonomy" id="10195"/>
    <lineage>
        <taxon>Eukaryota</taxon>
        <taxon>Metazoa</taxon>
        <taxon>Spiralia</taxon>
        <taxon>Gnathifera</taxon>
        <taxon>Rotifera</taxon>
        <taxon>Eurotatoria</taxon>
        <taxon>Monogononta</taxon>
        <taxon>Pseudotrocha</taxon>
        <taxon>Ploima</taxon>
        <taxon>Brachionidae</taxon>
        <taxon>Brachionus</taxon>
    </lineage>
</organism>
<reference evidence="1 2" key="1">
    <citation type="journal article" date="2018" name="Sci. Rep.">
        <title>Genomic signatures of local adaptation to the degree of environmental predictability in rotifers.</title>
        <authorList>
            <person name="Franch-Gras L."/>
            <person name="Hahn C."/>
            <person name="Garcia-Roger E.M."/>
            <person name="Carmona M.J."/>
            <person name="Serra M."/>
            <person name="Gomez A."/>
        </authorList>
    </citation>
    <scope>NUCLEOTIDE SEQUENCE [LARGE SCALE GENOMIC DNA]</scope>
    <source>
        <strain evidence="1">HYR1</strain>
    </source>
</reference>
<accession>A0A3M7S519</accession>
<dbReference type="Proteomes" id="UP000276133">
    <property type="component" value="Unassembled WGS sequence"/>
</dbReference>
<name>A0A3M7S519_BRAPC</name>
<sequence length="251" mass="28243">MYNKLHIAVWLIDFDISAFRAGQLSPNFIADLMMSMLLDELEQGLLLLAGHVRFVALHKGQQRLVPQHRQLSALTHKSRKFLLRIFSPCQWSNLLNKVVDNGIHHPVRQSVLLVQENADKNRIGARVLHLGNFEQSSGRVEHGNGAFGHYAADDDGLSERTIPGLAQRQQDALEKGGRLKQRFLQRHVQVKVEPLVFVDVVADARQQHQTVEPLGHFGVQVGREYPGRLVDSSRGPDIRLGDVQYVLPVGQ</sequence>
<comment type="caution">
    <text evidence="1">The sequence shown here is derived from an EMBL/GenBank/DDBJ whole genome shotgun (WGS) entry which is preliminary data.</text>
</comment>
<evidence type="ECO:0000313" key="1">
    <source>
        <dbReference type="EMBL" id="RNA30906.1"/>
    </source>
</evidence>
<protein>
    <submittedName>
        <fullName evidence="1">Uncharacterized protein</fullName>
    </submittedName>
</protein>
<gene>
    <name evidence="1" type="ORF">BpHYR1_017137</name>
</gene>
<dbReference type="EMBL" id="REGN01002024">
    <property type="protein sequence ID" value="RNA30906.1"/>
    <property type="molecule type" value="Genomic_DNA"/>
</dbReference>
<proteinExistence type="predicted"/>
<dbReference type="AlphaFoldDB" id="A0A3M7S519"/>